<feature type="domain" description="CRISPR-associated protein Cmr2 N-terminal" evidence="3">
    <location>
        <begin position="9"/>
        <end position="69"/>
    </location>
</feature>
<accession>A0ABW7C8Z7</accession>
<dbReference type="Pfam" id="PF22335">
    <property type="entry name" value="Cas10-Cmr2_palm2"/>
    <property type="match status" value="1"/>
</dbReference>
<evidence type="ECO:0000259" key="4">
    <source>
        <dbReference type="Pfam" id="PF22335"/>
    </source>
</evidence>
<dbReference type="Proteomes" id="UP001604335">
    <property type="component" value="Unassembled WGS sequence"/>
</dbReference>
<keyword evidence="1" id="KW-0547">Nucleotide-binding</keyword>
<dbReference type="Gene3D" id="3.30.70.270">
    <property type="match status" value="1"/>
</dbReference>
<keyword evidence="2" id="KW-0051">Antiviral defense</keyword>
<dbReference type="InterPro" id="IPR054767">
    <property type="entry name" value="Cas10-Cmr2_palm2"/>
</dbReference>
<dbReference type="Pfam" id="PF12469">
    <property type="entry name" value="Cmr2_N"/>
    <property type="match status" value="1"/>
</dbReference>
<evidence type="ECO:0000259" key="3">
    <source>
        <dbReference type="Pfam" id="PF12469"/>
    </source>
</evidence>
<dbReference type="InterPro" id="IPR038242">
    <property type="entry name" value="Cmr2_N"/>
</dbReference>
<evidence type="ECO:0000313" key="6">
    <source>
        <dbReference type="Proteomes" id="UP001604335"/>
    </source>
</evidence>
<name>A0ABW7C8Z7_9CYAN</name>
<dbReference type="Gene3D" id="3.30.70.2220">
    <property type="entry name" value="CRISPR-Cas system, Cmr2 subunit, D1 domain, cysteine cluster"/>
    <property type="match status" value="1"/>
</dbReference>
<evidence type="ECO:0000256" key="1">
    <source>
        <dbReference type="ARBA" id="ARBA00022741"/>
    </source>
</evidence>
<dbReference type="RefSeq" id="WP_393010609.1">
    <property type="nucleotide sequence ID" value="NZ_JAZAQF010000016.1"/>
</dbReference>
<proteinExistence type="predicted"/>
<dbReference type="InterPro" id="IPR024615">
    <property type="entry name" value="CRISPR-assoc_Cmr2_N"/>
</dbReference>
<reference evidence="6" key="1">
    <citation type="journal article" date="2024" name="Algal Res.">
        <title>Biochemical, toxicological and genomic investigation of a high-biomass producing Limnothrix strain isolated from Italian shallow drinking water reservoir.</title>
        <authorList>
            <person name="Simonazzi M."/>
            <person name="Shishido T.K."/>
            <person name="Delbaje E."/>
            <person name="Wahlsten M."/>
            <person name="Fewer D.P."/>
            <person name="Sivonen K."/>
            <person name="Pezzolesi L."/>
            <person name="Pistocchi R."/>
        </authorList>
    </citation>
    <scope>NUCLEOTIDE SEQUENCE [LARGE SCALE GENOMIC DNA]</scope>
    <source>
        <strain evidence="6">LRLZ20PSL1</strain>
    </source>
</reference>
<dbReference type="InterPro" id="IPR043128">
    <property type="entry name" value="Rev_trsase/Diguanyl_cyclase"/>
</dbReference>
<protein>
    <submittedName>
        <fullName evidence="5">Type III-B CRISPR-associated protein Cas10/Cmr2</fullName>
    </submittedName>
</protein>
<keyword evidence="6" id="KW-1185">Reference proteome</keyword>
<feature type="domain" description="Cas10/Cmr2 second palm" evidence="4">
    <location>
        <begin position="299"/>
        <end position="452"/>
    </location>
</feature>
<evidence type="ECO:0000313" key="5">
    <source>
        <dbReference type="EMBL" id="MFG3816594.1"/>
    </source>
</evidence>
<organism evidence="5 6">
    <name type="scientific">Limnothrix redekei LRLZ20PSL1</name>
    <dbReference type="NCBI Taxonomy" id="3112953"/>
    <lineage>
        <taxon>Bacteria</taxon>
        <taxon>Bacillati</taxon>
        <taxon>Cyanobacteriota</taxon>
        <taxon>Cyanophyceae</taxon>
        <taxon>Pseudanabaenales</taxon>
        <taxon>Pseudanabaenaceae</taxon>
        <taxon>Limnothrix</taxon>
    </lineage>
</organism>
<dbReference type="EMBL" id="JAZAQF010000016">
    <property type="protein sequence ID" value="MFG3816594.1"/>
    <property type="molecule type" value="Genomic_DNA"/>
</dbReference>
<comment type="caution">
    <text evidence="5">The sequence shown here is derived from an EMBL/GenBank/DDBJ whole genome shotgun (WGS) entry which is preliminary data.</text>
</comment>
<gene>
    <name evidence="5" type="ORF">VPK24_03010</name>
</gene>
<sequence length="584" mass="67065">MSDSAPIYTAISFAPVQGFIEKSRKLRDLFGASQILSYLSQQLIQDIIHDSASNSGGQSTEVISPACIDHQRGMPNRILLKGPKIKRDTVKKSLLKNWQALLKSCRCWVEQNLPDEAYCWSQPIPGDRRGAGEWERWGLYAWEVFWGYGTTPQSAMEDLENRKLKRDWIGINWVGESSSIAGADAIAWPGLGKPDNNPGRSFSDSERQDIERFYLRLAWILDDFKRRHQSFPSDQELKDHFANPDNDGGKFVSPRERLSIPELAKRLVTFEPLALDIGIHHPETSFRDIYREPSYWTGWFMGDGDKVGDKLTDLANRHPDSPQQRDHNLQRFSTLMRNWGQEFAKAKDLFPEGKGRVIYAGGDDFLGVLYSEESSDRKQSPPKVQPIEAWNWLKALPNQWQKIQADTQHELGFKLTYSVGFVWAGHQVPQRDILHHCREAEQRSKALGRDRVTIRIVFNSGRFVQWTCPWDELAILDSYRDRNQKTGSEANWSHLYSDWAALKARHAISLDSPSNNSDIACELFDFYFNGKARQIFENYRQGNPGGWDTLCGEIEDPQELDLAIVNWMDELIQVGWQLCRNSNP</sequence>
<evidence type="ECO:0000256" key="2">
    <source>
        <dbReference type="ARBA" id="ARBA00023118"/>
    </source>
</evidence>